<organism evidence="3 4">
    <name type="scientific">Artemisia annua</name>
    <name type="common">Sweet wormwood</name>
    <dbReference type="NCBI Taxonomy" id="35608"/>
    <lineage>
        <taxon>Eukaryota</taxon>
        <taxon>Viridiplantae</taxon>
        <taxon>Streptophyta</taxon>
        <taxon>Embryophyta</taxon>
        <taxon>Tracheophyta</taxon>
        <taxon>Spermatophyta</taxon>
        <taxon>Magnoliopsida</taxon>
        <taxon>eudicotyledons</taxon>
        <taxon>Gunneridae</taxon>
        <taxon>Pentapetalae</taxon>
        <taxon>asterids</taxon>
        <taxon>campanulids</taxon>
        <taxon>Asterales</taxon>
        <taxon>Asteraceae</taxon>
        <taxon>Asteroideae</taxon>
        <taxon>Anthemideae</taxon>
        <taxon>Artemisiinae</taxon>
        <taxon>Artemisia</taxon>
    </lineage>
</organism>
<comment type="similarity">
    <text evidence="1">Belongs to the peptidase C1 family.</text>
</comment>
<dbReference type="InterPro" id="IPR000668">
    <property type="entry name" value="Peptidase_C1A_C"/>
</dbReference>
<dbReference type="InterPro" id="IPR038765">
    <property type="entry name" value="Papain-like_cys_pep_sf"/>
</dbReference>
<sequence length="189" mass="21341">MAMIIARIDDIGLVRRDEKKLLEVVKRQPVTAVVSATPILEHHDKGKKSIIRYKDAGIGSLDHFVLIIGYGTEDGVDYWLCQNFWGPNYNEDGYFRVERNTPHPEGFGTAQISRKCFFPIINGYGAWDVGTENVQAAQKYITGLDARRISKLSECMYGAFRSNQQTHASAANTNQIASCLEKLTYKKYD</sequence>
<dbReference type="Proteomes" id="UP000245207">
    <property type="component" value="Unassembled WGS sequence"/>
</dbReference>
<dbReference type="GO" id="GO:0008234">
    <property type="term" value="F:cysteine-type peptidase activity"/>
    <property type="evidence" value="ECO:0007669"/>
    <property type="project" value="InterPro"/>
</dbReference>
<protein>
    <submittedName>
        <fullName evidence="3">Cysteine proteinase COT44</fullName>
    </submittedName>
</protein>
<reference evidence="3 4" key="1">
    <citation type="journal article" date="2018" name="Mol. Plant">
        <title>The genome of Artemisia annua provides insight into the evolution of Asteraceae family and artemisinin biosynthesis.</title>
        <authorList>
            <person name="Shen Q."/>
            <person name="Zhang L."/>
            <person name="Liao Z."/>
            <person name="Wang S."/>
            <person name="Yan T."/>
            <person name="Shi P."/>
            <person name="Liu M."/>
            <person name="Fu X."/>
            <person name="Pan Q."/>
            <person name="Wang Y."/>
            <person name="Lv Z."/>
            <person name="Lu X."/>
            <person name="Zhang F."/>
            <person name="Jiang W."/>
            <person name="Ma Y."/>
            <person name="Chen M."/>
            <person name="Hao X."/>
            <person name="Li L."/>
            <person name="Tang Y."/>
            <person name="Lv G."/>
            <person name="Zhou Y."/>
            <person name="Sun X."/>
            <person name="Brodelius P.E."/>
            <person name="Rose J.K.C."/>
            <person name="Tang K."/>
        </authorList>
    </citation>
    <scope>NUCLEOTIDE SEQUENCE [LARGE SCALE GENOMIC DNA]</scope>
    <source>
        <strain evidence="4">cv. Huhao1</strain>
        <tissue evidence="3">Leaf</tissue>
    </source>
</reference>
<dbReference type="EMBL" id="PKPP01004690">
    <property type="protein sequence ID" value="PWA63211.1"/>
    <property type="molecule type" value="Genomic_DNA"/>
</dbReference>
<comment type="caution">
    <text evidence="3">The sequence shown here is derived from an EMBL/GenBank/DDBJ whole genome shotgun (WGS) entry which is preliminary data.</text>
</comment>
<keyword evidence="4" id="KW-1185">Reference proteome</keyword>
<proteinExistence type="inferred from homology"/>
<dbReference type="Pfam" id="PF00112">
    <property type="entry name" value="Peptidase_C1"/>
    <property type="match status" value="1"/>
</dbReference>
<name>A0A2U1MPK4_ARTAN</name>
<evidence type="ECO:0000256" key="1">
    <source>
        <dbReference type="ARBA" id="ARBA00008455"/>
    </source>
</evidence>
<dbReference type="PANTHER" id="PTHR12411">
    <property type="entry name" value="CYSTEINE PROTEASE FAMILY C1-RELATED"/>
    <property type="match status" value="1"/>
</dbReference>
<evidence type="ECO:0000313" key="3">
    <source>
        <dbReference type="EMBL" id="PWA63211.1"/>
    </source>
</evidence>
<accession>A0A2U1MPK4</accession>
<dbReference type="OrthoDB" id="1434095at2759"/>
<dbReference type="Gene3D" id="3.90.70.10">
    <property type="entry name" value="Cysteine proteinases"/>
    <property type="match status" value="1"/>
</dbReference>
<feature type="domain" description="Peptidase C1A papain C-terminal" evidence="2">
    <location>
        <begin position="7"/>
        <end position="102"/>
    </location>
</feature>
<dbReference type="AlphaFoldDB" id="A0A2U1MPK4"/>
<dbReference type="GO" id="GO:0006508">
    <property type="term" value="P:proteolysis"/>
    <property type="evidence" value="ECO:0007669"/>
    <property type="project" value="InterPro"/>
</dbReference>
<dbReference type="SUPFAM" id="SSF54001">
    <property type="entry name" value="Cysteine proteinases"/>
    <property type="match status" value="1"/>
</dbReference>
<evidence type="ECO:0000259" key="2">
    <source>
        <dbReference type="Pfam" id="PF00112"/>
    </source>
</evidence>
<dbReference type="InterPro" id="IPR013128">
    <property type="entry name" value="Peptidase_C1A"/>
</dbReference>
<dbReference type="STRING" id="35608.A0A2U1MPK4"/>
<evidence type="ECO:0000313" key="4">
    <source>
        <dbReference type="Proteomes" id="UP000245207"/>
    </source>
</evidence>
<gene>
    <name evidence="3" type="ORF">CTI12_AA321520</name>
</gene>